<dbReference type="Pfam" id="PF01564">
    <property type="entry name" value="Spermine_synth"/>
    <property type="match status" value="1"/>
</dbReference>
<protein>
    <recommendedName>
        <fullName evidence="5">Methyltransferase type 11 domain-containing protein</fullName>
    </recommendedName>
</protein>
<dbReference type="GO" id="GO:0032259">
    <property type="term" value="P:methylation"/>
    <property type="evidence" value="ECO:0007669"/>
    <property type="project" value="UniProtKB-KW"/>
</dbReference>
<dbReference type="Gene3D" id="3.40.50.150">
    <property type="entry name" value="Vaccinia Virus protein VP39"/>
    <property type="match status" value="2"/>
</dbReference>
<dbReference type="FunFam" id="3.40.50.150:FF:000110">
    <property type="entry name" value="methyltransferase-like protein 13 isoform X1"/>
    <property type="match status" value="1"/>
</dbReference>
<gene>
    <name evidence="6" type="ORF">HERILL_LOCUS2136</name>
</gene>
<evidence type="ECO:0000256" key="4">
    <source>
        <dbReference type="ARBA" id="ARBA00023268"/>
    </source>
</evidence>
<dbReference type="Proteomes" id="UP000594454">
    <property type="component" value="Chromosome 1"/>
</dbReference>
<evidence type="ECO:0000313" key="6">
    <source>
        <dbReference type="EMBL" id="CAD7078893.1"/>
    </source>
</evidence>
<dbReference type="InterPro" id="IPR013216">
    <property type="entry name" value="Methyltransf_11"/>
</dbReference>
<dbReference type="PANTHER" id="PTHR12176:SF78">
    <property type="entry name" value="EEF1A LYSINE AND N-TERMINAL METHYLTRANSFERASE"/>
    <property type="match status" value="1"/>
</dbReference>
<sequence length="666" mass="75195">MNLLPKTSQEFGQTEYWDTFFKKRGKKAFEWYGEYPELCDQLHKYIKVKDSVLMVGCGNSKLSMDMYDIGFRDITNIDISPVVIKQMLEVNRNQRSDMKFLQMDATMMTFPDESFSVALDKGTLDALMTDESEGVLETVRKYFSEVSRVLKNGGRYICISLLQEHILKFVLQYFPSNNCMLRIVRCFEAEQKTTETSTDGNVMPVFVLVATKFKMLPQKILEVCLGGDKMQRLQTTDELFEAITSIQRAALVCNGLSKNSISGLDEVRIDLFQPGTKNPRYTVHILDQPPARGNGKYAAFIVPQGREVEWLFSTPQGRKKLLETARHNRLAIVTMHRDQTYSSLVEVKSELAESVRNLSPHGIKEQIPFLSLGQDVGTREILHQGTTKFSGDFIVEEIEGENKKVYRRLVFLSNQSVIQSEALVKIIKPKSKPPKKKIDLGYLACQHHLYMTVGANYAVNTCGTGAGEILVIGLGGGGLCMFIHEVIRNSKLTAIDIDPVMLEISEKFFDLKQDNRLEVVIEDGIAYLGAAGKSNKQFNAILFDVDSKDLSLGMSCPPASFLEPTVLNDVKMLIGNKGVFVLNLVCRDETLREKVLNDLRSFFKSICSYKLDEDVNEIIYCTNYDVPSWAKALENASKDINNAVKQLKWSKDEMIDLSSFIGDLKI</sequence>
<proteinExistence type="inferred from homology"/>
<evidence type="ECO:0000313" key="7">
    <source>
        <dbReference type="Proteomes" id="UP000594454"/>
    </source>
</evidence>
<dbReference type="InParanoid" id="A0A7R8UDV1"/>
<dbReference type="AlphaFoldDB" id="A0A7R8UDV1"/>
<evidence type="ECO:0000256" key="3">
    <source>
        <dbReference type="ARBA" id="ARBA00022679"/>
    </source>
</evidence>
<reference evidence="6 7" key="1">
    <citation type="submission" date="2020-11" db="EMBL/GenBank/DDBJ databases">
        <authorList>
            <person name="Wallbank WR R."/>
            <person name="Pardo Diaz C."/>
            <person name="Kozak K."/>
            <person name="Martin S."/>
            <person name="Jiggins C."/>
            <person name="Moest M."/>
            <person name="Warren A I."/>
            <person name="Generalovic N T."/>
            <person name="Byers J.R.P. K."/>
            <person name="Montejo-Kovacevich G."/>
            <person name="Yen C E."/>
        </authorList>
    </citation>
    <scope>NUCLEOTIDE SEQUENCE [LARGE SCALE GENOMIC DNA]</scope>
</reference>
<dbReference type="OrthoDB" id="411785at2759"/>
<evidence type="ECO:0000259" key="5">
    <source>
        <dbReference type="Pfam" id="PF08241"/>
    </source>
</evidence>
<dbReference type="Pfam" id="PF08241">
    <property type="entry name" value="Methyltransf_11"/>
    <property type="match status" value="1"/>
</dbReference>
<keyword evidence="3" id="KW-0808">Transferase</keyword>
<dbReference type="CDD" id="cd02440">
    <property type="entry name" value="AdoMet_MTases"/>
    <property type="match status" value="1"/>
</dbReference>
<comment type="similarity">
    <text evidence="1">Belongs to the methyltransferase superfamily.</text>
</comment>
<name>A0A7R8UDV1_HERIL</name>
<dbReference type="SUPFAM" id="SSF53335">
    <property type="entry name" value="S-adenosyl-L-methionine-dependent methyltransferases"/>
    <property type="match status" value="2"/>
</dbReference>
<keyword evidence="7" id="KW-1185">Reference proteome</keyword>
<dbReference type="PANTHER" id="PTHR12176">
    <property type="entry name" value="SAM-DEPENDENT METHYLTRANSFERASE SUPERFAMILY PROTEIN"/>
    <property type="match status" value="1"/>
</dbReference>
<feature type="domain" description="Methyltransferase type 11" evidence="5">
    <location>
        <begin position="53"/>
        <end position="158"/>
    </location>
</feature>
<dbReference type="FunCoup" id="A0A7R8UDV1">
    <property type="interactions" value="2198"/>
</dbReference>
<evidence type="ECO:0000256" key="2">
    <source>
        <dbReference type="ARBA" id="ARBA00022603"/>
    </source>
</evidence>
<accession>A0A7R8UDV1</accession>
<dbReference type="InterPro" id="IPR029063">
    <property type="entry name" value="SAM-dependent_MTases_sf"/>
</dbReference>
<keyword evidence="2" id="KW-0489">Methyltransferase</keyword>
<dbReference type="OMA" id="FEWYGAF"/>
<dbReference type="InterPro" id="IPR051419">
    <property type="entry name" value="Lys/N-term_MeTrsfase_sf"/>
</dbReference>
<keyword evidence="4" id="KW-0511">Multifunctional enzyme</keyword>
<dbReference type="EMBL" id="LR899009">
    <property type="protein sequence ID" value="CAD7078893.1"/>
    <property type="molecule type" value="Genomic_DNA"/>
</dbReference>
<organism evidence="6 7">
    <name type="scientific">Hermetia illucens</name>
    <name type="common">Black soldier fly</name>
    <dbReference type="NCBI Taxonomy" id="343691"/>
    <lineage>
        <taxon>Eukaryota</taxon>
        <taxon>Metazoa</taxon>
        <taxon>Ecdysozoa</taxon>
        <taxon>Arthropoda</taxon>
        <taxon>Hexapoda</taxon>
        <taxon>Insecta</taxon>
        <taxon>Pterygota</taxon>
        <taxon>Neoptera</taxon>
        <taxon>Endopterygota</taxon>
        <taxon>Diptera</taxon>
        <taxon>Brachycera</taxon>
        <taxon>Stratiomyomorpha</taxon>
        <taxon>Stratiomyidae</taxon>
        <taxon>Hermetiinae</taxon>
        <taxon>Hermetia</taxon>
    </lineage>
</organism>
<evidence type="ECO:0000256" key="1">
    <source>
        <dbReference type="ARBA" id="ARBA00008361"/>
    </source>
</evidence>
<dbReference type="GO" id="GO:0008757">
    <property type="term" value="F:S-adenosylmethionine-dependent methyltransferase activity"/>
    <property type="evidence" value="ECO:0007669"/>
    <property type="project" value="InterPro"/>
</dbReference>